<reference evidence="2 3" key="1">
    <citation type="submission" date="2018-08" db="EMBL/GenBank/DDBJ databases">
        <authorList>
            <person name="Laetsch R D."/>
            <person name="Stevens L."/>
            <person name="Kumar S."/>
            <person name="Blaxter L. M."/>
        </authorList>
    </citation>
    <scope>NUCLEOTIDE SEQUENCE [LARGE SCALE GENOMIC DNA]</scope>
</reference>
<gene>
    <name evidence="2" type="ORF">NAV_LOCUS4985</name>
</gene>
<evidence type="ECO:0000256" key="1">
    <source>
        <dbReference type="SAM" id="MobiDB-lite"/>
    </source>
</evidence>
<dbReference type="AlphaFoldDB" id="A0A498SJP8"/>
<evidence type="ECO:0000313" key="3">
    <source>
        <dbReference type="Proteomes" id="UP000276991"/>
    </source>
</evidence>
<dbReference type="Proteomes" id="UP000276991">
    <property type="component" value="Unassembled WGS sequence"/>
</dbReference>
<keyword evidence="3" id="KW-1185">Reference proteome</keyword>
<organism evidence="2 3">
    <name type="scientific">Acanthocheilonema viteae</name>
    <name type="common">Filarial nematode worm</name>
    <name type="synonym">Dipetalonema viteae</name>
    <dbReference type="NCBI Taxonomy" id="6277"/>
    <lineage>
        <taxon>Eukaryota</taxon>
        <taxon>Metazoa</taxon>
        <taxon>Ecdysozoa</taxon>
        <taxon>Nematoda</taxon>
        <taxon>Chromadorea</taxon>
        <taxon>Rhabditida</taxon>
        <taxon>Spirurina</taxon>
        <taxon>Spiruromorpha</taxon>
        <taxon>Filarioidea</taxon>
        <taxon>Onchocercidae</taxon>
        <taxon>Acanthocheilonema</taxon>
    </lineage>
</organism>
<evidence type="ECO:0000313" key="2">
    <source>
        <dbReference type="EMBL" id="VBB30194.1"/>
    </source>
</evidence>
<sequence length="93" mass="10578">MTDNEHNLSTTKIHTRMGKIGDIDQSISKSDNIVTTDTDVEAVRSSVKRRHYQRKRKEGAVEQISSFPIEKNPKIPTPPSLHATVKSEYDEKE</sequence>
<dbReference type="OrthoDB" id="10363282at2759"/>
<feature type="compositionally biased region" description="Basic residues" evidence="1">
    <location>
        <begin position="47"/>
        <end position="57"/>
    </location>
</feature>
<name>A0A498SJP8_ACAVI</name>
<protein>
    <submittedName>
        <fullName evidence="2">Uncharacterized protein</fullName>
    </submittedName>
</protein>
<accession>A0A498SJP8</accession>
<feature type="region of interest" description="Disordered" evidence="1">
    <location>
        <begin position="47"/>
        <end position="93"/>
    </location>
</feature>
<proteinExistence type="predicted"/>
<dbReference type="EMBL" id="UPTC01000808">
    <property type="protein sequence ID" value="VBB30194.1"/>
    <property type="molecule type" value="Genomic_DNA"/>
</dbReference>
<feature type="non-terminal residue" evidence="2">
    <location>
        <position position="93"/>
    </location>
</feature>